<feature type="domain" description="ABC transmembrane type-1" evidence="14">
    <location>
        <begin position="34"/>
        <end position="313"/>
    </location>
</feature>
<dbReference type="Pfam" id="PF00664">
    <property type="entry name" value="ABC_membrane"/>
    <property type="match status" value="1"/>
</dbReference>
<dbReference type="Gene3D" id="1.20.1560.10">
    <property type="entry name" value="ABC transporter type 1, transmembrane domain"/>
    <property type="match status" value="1"/>
</dbReference>
<dbReference type="PANTHER" id="PTHR43394:SF1">
    <property type="entry name" value="ATP-BINDING CASSETTE SUB-FAMILY B MEMBER 10, MITOCHONDRIAL"/>
    <property type="match status" value="1"/>
</dbReference>
<evidence type="ECO:0000256" key="6">
    <source>
        <dbReference type="ARBA" id="ARBA00022741"/>
    </source>
</evidence>
<organism evidence="15 16">
    <name type="scientific">Micromonospora inyonensis</name>
    <dbReference type="NCBI Taxonomy" id="47866"/>
    <lineage>
        <taxon>Bacteria</taxon>
        <taxon>Bacillati</taxon>
        <taxon>Actinomycetota</taxon>
        <taxon>Actinomycetes</taxon>
        <taxon>Micromonosporales</taxon>
        <taxon>Micromonosporaceae</taxon>
        <taxon>Micromonospora</taxon>
    </lineage>
</organism>
<feature type="domain" description="ABC transporter" evidence="13">
    <location>
        <begin position="422"/>
        <end position="657"/>
    </location>
</feature>
<evidence type="ECO:0000313" key="15">
    <source>
        <dbReference type="EMBL" id="SCL28688.1"/>
    </source>
</evidence>
<dbReference type="InterPro" id="IPR036640">
    <property type="entry name" value="ABC1_TM_sf"/>
</dbReference>
<dbReference type="InterPro" id="IPR011527">
    <property type="entry name" value="ABC1_TM_dom"/>
</dbReference>
<keyword evidence="16" id="KW-1185">Reference proteome</keyword>
<dbReference type="InterPro" id="IPR039421">
    <property type="entry name" value="Type_1_exporter"/>
</dbReference>
<gene>
    <name evidence="15" type="ORF">GA0074694_5183</name>
</gene>
<evidence type="ECO:0000259" key="14">
    <source>
        <dbReference type="PROSITE" id="PS50929"/>
    </source>
</evidence>
<feature type="transmembrane region" description="Helical" evidence="12">
    <location>
        <begin position="278"/>
        <end position="299"/>
    </location>
</feature>
<feature type="transmembrane region" description="Helical" evidence="12">
    <location>
        <begin position="169"/>
        <end position="189"/>
    </location>
</feature>
<sequence length="662" mass="68201">MEGGYRGRVTTGAAPRIGLAALLPYLRTHRGTLVVVGVLSLLGAGSALAQPLLTRALLDAVSASRPVGPLVGVLVAALVVGAVLYGFRDYLLQRTAEGLVLTTRRRLAGHLLRLPIAEYDQRRTGDLLSRVGSDTTLLRAVVTSGLFELVTGVVTVAGAAVAMVLLDPLLFGVTLAGVALGLGFALTVARRVRDLSRAAQERIGEMTSAVERAISAARTIRASRAEDRETTTVVASAEQAYAAGLRVARVQAVVGPAGSITVQGAFLLVLGVGGARVAAGALSVGDLVAFIMFLFFLVLPLGQALSAFTQLQTGLGALQRIEEILAVPAEGATDAHRRGVSGAGPAVAGGPAPDLDGDRRPTAGGAGRPVAADGSRPVVTDGSRPVVTDGSRPVVTDGSRPVVTGGSRPVVTDGSRPVAAAIEFDRVGFGYPAGAAPVLHEVSFAVPAGTRTALVGPSGAGKSTLLALVERFYEVSTGTLRLDGVDVRDLPRDALRSRLGYVEQEAPVIAGTLRANLLLTAADATDERLLAVLDEVNLGHLVTRTAQGLDVQVGEGGVLLSGGERQRLAIARALLAGPPVLLLDEPTSNLDARNEAALRRAIDAVAVRRTLLIVAHRLSTVVDADQIVVLEGGRVVAVGTHDELTGSSPLYRELAAHQLLVS</sequence>
<dbReference type="SUPFAM" id="SSF90123">
    <property type="entry name" value="ABC transporter transmembrane region"/>
    <property type="match status" value="1"/>
</dbReference>
<keyword evidence="5 12" id="KW-0812">Transmembrane</keyword>
<comment type="similarity">
    <text evidence="10">Belongs to the ABC transporter superfamily. Siderophore-Fe(3+) uptake transporter (SIUT) (TC 3.A.1.21) family.</text>
</comment>
<dbReference type="GO" id="GO:0005886">
    <property type="term" value="C:plasma membrane"/>
    <property type="evidence" value="ECO:0007669"/>
    <property type="project" value="UniProtKB-SubCell"/>
</dbReference>
<evidence type="ECO:0000256" key="2">
    <source>
        <dbReference type="ARBA" id="ARBA00022448"/>
    </source>
</evidence>
<evidence type="ECO:0000256" key="5">
    <source>
        <dbReference type="ARBA" id="ARBA00022692"/>
    </source>
</evidence>
<feature type="transmembrane region" description="Helical" evidence="12">
    <location>
        <begin position="31"/>
        <end position="49"/>
    </location>
</feature>
<dbReference type="SMART" id="SM00382">
    <property type="entry name" value="AAA"/>
    <property type="match status" value="1"/>
</dbReference>
<keyword evidence="9 12" id="KW-0472">Membrane</keyword>
<evidence type="ECO:0000256" key="8">
    <source>
        <dbReference type="ARBA" id="ARBA00022989"/>
    </source>
</evidence>
<proteinExistence type="inferred from homology"/>
<protein>
    <submittedName>
        <fullName evidence="15">ATP-binding cassette, subfamily B</fullName>
    </submittedName>
</protein>
<keyword evidence="7 15" id="KW-0067">ATP-binding</keyword>
<dbReference type="EMBL" id="FMHU01000002">
    <property type="protein sequence ID" value="SCL28688.1"/>
    <property type="molecule type" value="Genomic_DNA"/>
</dbReference>
<dbReference type="PANTHER" id="PTHR43394">
    <property type="entry name" value="ATP-DEPENDENT PERMEASE MDL1, MITOCHONDRIAL"/>
    <property type="match status" value="1"/>
</dbReference>
<keyword evidence="3" id="KW-1003">Cell membrane</keyword>
<evidence type="ECO:0000256" key="7">
    <source>
        <dbReference type="ARBA" id="ARBA00022840"/>
    </source>
</evidence>
<evidence type="ECO:0000256" key="1">
    <source>
        <dbReference type="ARBA" id="ARBA00004429"/>
    </source>
</evidence>
<feature type="compositionally biased region" description="Low complexity" evidence="11">
    <location>
        <begin position="343"/>
        <end position="354"/>
    </location>
</feature>
<dbReference type="GO" id="GO:0005524">
    <property type="term" value="F:ATP binding"/>
    <property type="evidence" value="ECO:0007669"/>
    <property type="project" value="UniProtKB-KW"/>
</dbReference>
<dbReference type="GO" id="GO:0015421">
    <property type="term" value="F:ABC-type oligopeptide transporter activity"/>
    <property type="evidence" value="ECO:0007669"/>
    <property type="project" value="TreeGrafter"/>
</dbReference>
<keyword evidence="6" id="KW-0547">Nucleotide-binding</keyword>
<dbReference type="PROSITE" id="PS50929">
    <property type="entry name" value="ABC_TM1F"/>
    <property type="match status" value="1"/>
</dbReference>
<evidence type="ECO:0000256" key="4">
    <source>
        <dbReference type="ARBA" id="ARBA00022519"/>
    </source>
</evidence>
<dbReference type="GO" id="GO:0016887">
    <property type="term" value="F:ATP hydrolysis activity"/>
    <property type="evidence" value="ECO:0007669"/>
    <property type="project" value="InterPro"/>
</dbReference>
<evidence type="ECO:0000256" key="9">
    <source>
        <dbReference type="ARBA" id="ARBA00023136"/>
    </source>
</evidence>
<name>A0A1C6SH69_9ACTN</name>
<dbReference type="InterPro" id="IPR017871">
    <property type="entry name" value="ABC_transporter-like_CS"/>
</dbReference>
<evidence type="ECO:0000313" key="16">
    <source>
        <dbReference type="Proteomes" id="UP000198906"/>
    </source>
</evidence>
<evidence type="ECO:0000256" key="12">
    <source>
        <dbReference type="SAM" id="Phobius"/>
    </source>
</evidence>
<feature type="region of interest" description="Disordered" evidence="11">
    <location>
        <begin position="335"/>
        <end position="410"/>
    </location>
</feature>
<dbReference type="Gene3D" id="3.40.50.300">
    <property type="entry name" value="P-loop containing nucleotide triphosphate hydrolases"/>
    <property type="match status" value="1"/>
</dbReference>
<accession>A0A1C6SH69</accession>
<keyword evidence="2" id="KW-0813">Transport</keyword>
<dbReference type="Proteomes" id="UP000198906">
    <property type="component" value="Unassembled WGS sequence"/>
</dbReference>
<feature type="transmembrane region" description="Helical" evidence="12">
    <location>
        <begin position="69"/>
        <end position="87"/>
    </location>
</feature>
<reference evidence="16" key="1">
    <citation type="submission" date="2016-06" db="EMBL/GenBank/DDBJ databases">
        <authorList>
            <person name="Varghese N."/>
        </authorList>
    </citation>
    <scope>NUCLEOTIDE SEQUENCE [LARGE SCALE GENOMIC DNA]</scope>
    <source>
        <strain evidence="16">DSM 46123</strain>
    </source>
</reference>
<dbReference type="PROSITE" id="PS00211">
    <property type="entry name" value="ABC_TRANSPORTER_1"/>
    <property type="match status" value="1"/>
</dbReference>
<dbReference type="SUPFAM" id="SSF52540">
    <property type="entry name" value="P-loop containing nucleoside triphosphate hydrolases"/>
    <property type="match status" value="1"/>
</dbReference>
<comment type="subcellular location">
    <subcellularLocation>
        <location evidence="1">Cell inner membrane</location>
        <topology evidence="1">Multi-pass membrane protein</topology>
    </subcellularLocation>
</comment>
<evidence type="ECO:0000256" key="3">
    <source>
        <dbReference type="ARBA" id="ARBA00022475"/>
    </source>
</evidence>
<keyword evidence="4" id="KW-0997">Cell inner membrane</keyword>
<dbReference type="InterPro" id="IPR003593">
    <property type="entry name" value="AAA+_ATPase"/>
</dbReference>
<dbReference type="PROSITE" id="PS50893">
    <property type="entry name" value="ABC_TRANSPORTER_2"/>
    <property type="match status" value="1"/>
</dbReference>
<dbReference type="InterPro" id="IPR003439">
    <property type="entry name" value="ABC_transporter-like_ATP-bd"/>
</dbReference>
<evidence type="ECO:0000256" key="10">
    <source>
        <dbReference type="ARBA" id="ARBA00023455"/>
    </source>
</evidence>
<dbReference type="FunFam" id="3.40.50.300:FF:000221">
    <property type="entry name" value="Multidrug ABC transporter ATP-binding protein"/>
    <property type="match status" value="1"/>
</dbReference>
<evidence type="ECO:0000259" key="13">
    <source>
        <dbReference type="PROSITE" id="PS50893"/>
    </source>
</evidence>
<feature type="transmembrane region" description="Helical" evidence="12">
    <location>
        <begin position="137"/>
        <end position="163"/>
    </location>
</feature>
<dbReference type="STRING" id="47866.GA0074694_5183"/>
<dbReference type="CDD" id="cd18551">
    <property type="entry name" value="ABC_6TM_LmrA_like"/>
    <property type="match status" value="1"/>
</dbReference>
<dbReference type="AlphaFoldDB" id="A0A1C6SH69"/>
<evidence type="ECO:0000256" key="11">
    <source>
        <dbReference type="SAM" id="MobiDB-lite"/>
    </source>
</evidence>
<keyword evidence="8 12" id="KW-1133">Transmembrane helix</keyword>
<dbReference type="InterPro" id="IPR027417">
    <property type="entry name" value="P-loop_NTPase"/>
</dbReference>
<dbReference type="Pfam" id="PF00005">
    <property type="entry name" value="ABC_tran"/>
    <property type="match status" value="1"/>
</dbReference>